<dbReference type="RefSeq" id="WP_003754409.1">
    <property type="nucleotide sequence ID" value="NZ_GL538352.1"/>
</dbReference>
<keyword evidence="3" id="KW-1185">Reference proteome</keyword>
<dbReference type="PANTHER" id="PTHR30083">
    <property type="entry name" value="TRANSCRIPTIONAL REGULATOR-RELATED"/>
    <property type="match status" value="1"/>
</dbReference>
<reference evidence="2" key="1">
    <citation type="submission" date="2010-06" db="EMBL/GenBank/DDBJ databases">
        <authorList>
            <person name="Muzny D."/>
            <person name="Qin X."/>
            <person name="Buhay C."/>
            <person name="Dugan-Rocha S."/>
            <person name="Ding Y."/>
            <person name="Chen G."/>
            <person name="Hawes A."/>
            <person name="Holder M."/>
            <person name="Jhangiani S."/>
            <person name="Johnson A."/>
            <person name="Khan Z."/>
            <person name="Li Z."/>
            <person name="Liu W."/>
            <person name="Liu X."/>
            <person name="Perez L."/>
            <person name="Shen H."/>
            <person name="Wang Q."/>
            <person name="Watt J."/>
            <person name="Xi L."/>
            <person name="Xin Y."/>
            <person name="Zhou J."/>
            <person name="Deng J."/>
            <person name="Jiang H."/>
            <person name="Liu Y."/>
            <person name="Qu J."/>
            <person name="Song X.-Z."/>
            <person name="Zhang L."/>
            <person name="Villasana D."/>
            <person name="Johnson A."/>
            <person name="Liu J."/>
            <person name="Liyanage D."/>
            <person name="Lorensuhewa L."/>
            <person name="Robinson T."/>
            <person name="Song A."/>
            <person name="Song B.-B."/>
            <person name="Dinh H."/>
            <person name="Thornton R."/>
            <person name="Coyle M."/>
            <person name="Francisco L."/>
            <person name="Jackson L."/>
            <person name="Javaid M."/>
            <person name="Korchina V."/>
            <person name="Kovar C."/>
            <person name="Mata R."/>
            <person name="Mathew T."/>
            <person name="Ngo R."/>
            <person name="Nguyen L."/>
            <person name="Nguyen N."/>
            <person name="Okwuonu G."/>
            <person name="Ongeri F."/>
            <person name="Pham C."/>
            <person name="Simmons D."/>
            <person name="Wilczek-Boney K."/>
            <person name="Hale W."/>
            <person name="Jakkamsetti A."/>
            <person name="Pham P."/>
            <person name="Ruth R."/>
            <person name="San Lucas F."/>
            <person name="Warren J."/>
            <person name="Zhang J."/>
            <person name="Zhao Z."/>
            <person name="Zhou C."/>
            <person name="Zhu D."/>
            <person name="Lee S."/>
            <person name="Bess C."/>
            <person name="Blankenburg K."/>
            <person name="Forbes L."/>
            <person name="Fu Q."/>
            <person name="Gubbala S."/>
            <person name="Hirani K."/>
            <person name="Jayaseelan J.C."/>
            <person name="Lara F."/>
            <person name="Munidasa M."/>
            <person name="Palculict T."/>
            <person name="Patil S."/>
            <person name="Pu L.-L."/>
            <person name="Saada N."/>
            <person name="Tang L."/>
            <person name="Weissenberger G."/>
            <person name="Zhu Y."/>
            <person name="Hemphill L."/>
            <person name="Shang Y."/>
            <person name="Youmans B."/>
            <person name="Ayvaz T."/>
            <person name="Ross M."/>
            <person name="Santibanez J."/>
            <person name="Aqrawi P."/>
            <person name="Gross S."/>
            <person name="Joshi V."/>
            <person name="Fowler G."/>
            <person name="Nazareth L."/>
            <person name="Reid J."/>
            <person name="Worley K."/>
            <person name="Petrosino J."/>
            <person name="Highlander S."/>
            <person name="Gibbs R."/>
        </authorList>
    </citation>
    <scope>NUCLEOTIDE SEQUENCE [LARGE SCALE GENOMIC DNA]</scope>
    <source>
        <strain evidence="2">DSM 20601</strain>
    </source>
</reference>
<organism evidence="2 3">
    <name type="scientific">Listeria grayi DSM 20601</name>
    <dbReference type="NCBI Taxonomy" id="525367"/>
    <lineage>
        <taxon>Bacteria</taxon>
        <taxon>Bacillati</taxon>
        <taxon>Bacillota</taxon>
        <taxon>Bacilli</taxon>
        <taxon>Bacillales</taxon>
        <taxon>Listeriaceae</taxon>
        <taxon>Listeria</taxon>
    </lineage>
</organism>
<dbReference type="InterPro" id="IPR021845">
    <property type="entry name" value="DUF3440"/>
</dbReference>
<dbReference type="Pfam" id="PF11922">
    <property type="entry name" value="DUF3440"/>
    <property type="match status" value="1"/>
</dbReference>
<evidence type="ECO:0000313" key="3">
    <source>
        <dbReference type="Proteomes" id="UP000010119"/>
    </source>
</evidence>
<evidence type="ECO:0000313" key="2">
    <source>
        <dbReference type="EMBL" id="EFI82895.1"/>
    </source>
</evidence>
<dbReference type="GO" id="GO:0071453">
    <property type="term" value="P:cellular response to oxygen levels"/>
    <property type="evidence" value="ECO:0007669"/>
    <property type="project" value="TreeGrafter"/>
</dbReference>
<dbReference type="InterPro" id="IPR014729">
    <property type="entry name" value="Rossmann-like_a/b/a_fold"/>
</dbReference>
<dbReference type="STRING" id="525367.HMPREF0556_11580"/>
<dbReference type="PANTHER" id="PTHR30083:SF0">
    <property type="entry name" value="3'-PHOSPHOADENOSINE 5'-PHOSPHOSULFATE SULFOTRANSFERASE (PAPS REDUCTASE)_FAD SYNTHETASE"/>
    <property type="match status" value="1"/>
</dbReference>
<comment type="caution">
    <text evidence="2">The sequence shown here is derived from an EMBL/GenBank/DDBJ whole genome shotgun (WGS) entry which is preliminary data.</text>
</comment>
<sequence length="425" mass="51266">MNVLEAAQARMRYIFQEFEHVYFSVSGGKDSGIMVYLANQIAQKMNRTFDIVILDIEANYTETVIFLERCKQLPTVGTVYHFCLPFYEDNYSSILQPQWIMWNPREKERWIHPLPQDAITLDKLDERLLYYFNRSHGNPDIFLKKFGKWYQEIHADSTIACGIGLRTQESLMRYNAIQNGINKYRGKQWINRSKDGYYKFYPIFDWKFEDIWKAISCFDWEYNHIYDQMYKNGIPFKHMRICQPYGLQQRIGLKQFAALEPHLWEKIVNRVSGANFGSLYSKTHLLGYAKTKKPLHMTWQQYTVFLLESYGFYSEKLRDHYHRKFKILMNYYKKKYDMDVCDMVDEAKQREWKKDERLWHNWKSLARVLEKNDFALTTRQYSLTKKDEQELYQLYDEFHGQLGIEALNGKIYQSIINKMQRETSK</sequence>
<dbReference type="Proteomes" id="UP000010119">
    <property type="component" value="Unassembled WGS sequence"/>
</dbReference>
<proteinExistence type="predicted"/>
<dbReference type="GO" id="GO:0003824">
    <property type="term" value="F:catalytic activity"/>
    <property type="evidence" value="ECO:0007669"/>
    <property type="project" value="InterPro"/>
</dbReference>
<dbReference type="Gene3D" id="3.40.50.620">
    <property type="entry name" value="HUPs"/>
    <property type="match status" value="1"/>
</dbReference>
<dbReference type="eggNOG" id="COG3969">
    <property type="taxonomic scope" value="Bacteria"/>
</dbReference>
<dbReference type="HOGENOM" id="CLU_036373_0_0_9"/>
<dbReference type="InterPro" id="IPR002500">
    <property type="entry name" value="PAPS_reduct_dom"/>
</dbReference>
<name>D7UZQ0_LISGR</name>
<feature type="domain" description="Phosphoadenosine phosphosulphate reductase" evidence="1">
    <location>
        <begin position="145"/>
        <end position="231"/>
    </location>
</feature>
<dbReference type="EMBL" id="ACCR02000005">
    <property type="protein sequence ID" value="EFI82895.1"/>
    <property type="molecule type" value="Genomic_DNA"/>
</dbReference>
<protein>
    <submittedName>
        <fullName evidence="2">Phosphoadenosine phosphosulfate reductase family protein</fullName>
    </submittedName>
</protein>
<gene>
    <name evidence="2" type="ORF">HMPREF0556_11580</name>
</gene>
<dbReference type="Pfam" id="PF01507">
    <property type="entry name" value="PAPS_reduct"/>
    <property type="match status" value="1"/>
</dbReference>
<evidence type="ECO:0000259" key="1">
    <source>
        <dbReference type="Pfam" id="PF01507"/>
    </source>
</evidence>
<accession>D7UZQ0</accession>
<dbReference type="SUPFAM" id="SSF52402">
    <property type="entry name" value="Adenine nucleotide alpha hydrolases-like"/>
    <property type="match status" value="1"/>
</dbReference>
<dbReference type="AlphaFoldDB" id="D7UZQ0"/>